<keyword evidence="1" id="KW-0001">2Fe-2S</keyword>
<organism evidence="6 9">
    <name type="scientific">Peronospora belbahrii</name>
    <dbReference type="NCBI Taxonomy" id="622444"/>
    <lineage>
        <taxon>Eukaryota</taxon>
        <taxon>Sar</taxon>
        <taxon>Stramenopiles</taxon>
        <taxon>Oomycota</taxon>
        <taxon>Peronosporomycetes</taxon>
        <taxon>Peronosporales</taxon>
        <taxon>Peronosporaceae</taxon>
        <taxon>Peronospora</taxon>
    </lineage>
</organism>
<evidence type="ECO:0000256" key="4">
    <source>
        <dbReference type="ARBA" id="ARBA00023014"/>
    </source>
</evidence>
<dbReference type="EMBL" id="CAKKTJ010000289">
    <property type="protein sequence ID" value="CAH0479002.1"/>
    <property type="molecule type" value="Genomic_DNA"/>
</dbReference>
<dbReference type="SUPFAM" id="SSF50022">
    <property type="entry name" value="ISP domain"/>
    <property type="match status" value="1"/>
</dbReference>
<name>A0AAU9KXL4_9STRA</name>
<dbReference type="Proteomes" id="UP001158986">
    <property type="component" value="Unassembled WGS sequence"/>
</dbReference>
<dbReference type="CDD" id="cd03467">
    <property type="entry name" value="Rieske"/>
    <property type="match status" value="1"/>
</dbReference>
<dbReference type="PANTHER" id="PTHR40261:SF1">
    <property type="entry name" value="RIESKE DOMAIN-CONTAINING PROTEIN"/>
    <property type="match status" value="1"/>
</dbReference>
<evidence type="ECO:0000256" key="2">
    <source>
        <dbReference type="ARBA" id="ARBA00022723"/>
    </source>
</evidence>
<evidence type="ECO:0000259" key="5">
    <source>
        <dbReference type="PROSITE" id="PS51296"/>
    </source>
</evidence>
<protein>
    <recommendedName>
        <fullName evidence="5">Rieske domain-containing protein</fullName>
    </recommendedName>
</protein>
<dbReference type="Gene3D" id="2.102.10.10">
    <property type="entry name" value="Rieske [2Fe-2S] iron-sulphur domain"/>
    <property type="match status" value="1"/>
</dbReference>
<keyword evidence="3" id="KW-0408">Iron</keyword>
<keyword evidence="2" id="KW-0479">Metal-binding</keyword>
<evidence type="ECO:0000313" key="8">
    <source>
        <dbReference type="Proteomes" id="UP001158986"/>
    </source>
</evidence>
<proteinExistence type="predicted"/>
<feature type="domain" description="Rieske" evidence="5">
    <location>
        <begin position="48"/>
        <end position="152"/>
    </location>
</feature>
<dbReference type="PANTHER" id="PTHR40261">
    <property type="match status" value="1"/>
</dbReference>
<dbReference type="GO" id="GO:0051537">
    <property type="term" value="F:2 iron, 2 sulfur cluster binding"/>
    <property type="evidence" value="ECO:0007669"/>
    <property type="project" value="UniProtKB-KW"/>
</dbReference>
<accession>A0AAU9KXL4</accession>
<evidence type="ECO:0000313" key="9">
    <source>
        <dbReference type="Proteomes" id="UP001160483"/>
    </source>
</evidence>
<evidence type="ECO:0000256" key="1">
    <source>
        <dbReference type="ARBA" id="ARBA00022714"/>
    </source>
</evidence>
<dbReference type="EMBL" id="CAKLCB010000377">
    <property type="protein sequence ID" value="CAH0521331.1"/>
    <property type="molecule type" value="Genomic_DNA"/>
</dbReference>
<reference evidence="6 8" key="1">
    <citation type="submission" date="2021-11" db="EMBL/GenBank/DDBJ databases">
        <authorList>
            <person name="Islam A."/>
            <person name="Islam S."/>
            <person name="Flora M.S."/>
            <person name="Rahman M."/>
            <person name="Ziaur R.M."/>
            <person name="Epstein J.H."/>
            <person name="Hassan M."/>
            <person name="Klassen M."/>
            <person name="Woodard K."/>
            <person name="Webb A."/>
            <person name="Webby R.J."/>
            <person name="El Zowalaty M.E."/>
        </authorList>
    </citation>
    <scope>NUCLEOTIDE SEQUENCE</scope>
    <source>
        <strain evidence="7">Pbs1</strain>
        <strain evidence="6">Pbs3</strain>
    </source>
</reference>
<dbReference type="PROSITE" id="PS51296">
    <property type="entry name" value="RIESKE"/>
    <property type="match status" value="1"/>
</dbReference>
<comment type="caution">
    <text evidence="6">The sequence shown here is derived from an EMBL/GenBank/DDBJ whole genome shotgun (WGS) entry which is preliminary data.</text>
</comment>
<dbReference type="AlphaFoldDB" id="A0AAU9KXL4"/>
<dbReference type="Pfam" id="PF00355">
    <property type="entry name" value="Rieske"/>
    <property type="match status" value="1"/>
</dbReference>
<evidence type="ECO:0000313" key="6">
    <source>
        <dbReference type="EMBL" id="CAH0479002.1"/>
    </source>
</evidence>
<dbReference type="GO" id="GO:0046872">
    <property type="term" value="F:metal ion binding"/>
    <property type="evidence" value="ECO:0007669"/>
    <property type="project" value="UniProtKB-KW"/>
</dbReference>
<keyword evidence="8" id="KW-1185">Reference proteome</keyword>
<dbReference type="InterPro" id="IPR017941">
    <property type="entry name" value="Rieske_2Fe-2S"/>
</dbReference>
<evidence type="ECO:0000313" key="7">
    <source>
        <dbReference type="EMBL" id="CAH0521331.1"/>
    </source>
</evidence>
<gene>
    <name evidence="7" type="ORF">PBS001_LOCUS7788</name>
    <name evidence="6" type="ORF">PBS003_LOCUS5674</name>
</gene>
<keyword evidence="4" id="KW-0411">Iron-sulfur</keyword>
<dbReference type="Proteomes" id="UP001160483">
    <property type="component" value="Unassembled WGS sequence"/>
</dbReference>
<sequence length="224" mass="25889">MMIMCRSFSIVSRGRRRVICSLQELQDLQGKGLKFPIRSLESKQQSTQAADAEKVELTKPRRRRDLLTTGFVFFNEKTQEPRAFVNRCPHALLELDFDDSDFFCEGFIHCKAHAAFFDPETGICLQGPISSRKSLRGLDELQIVIDGENVVLLEDQSKEYTSSAAPYDSQGLETYKRTKQLELAEALSRRSELSEVEEMQQQLHEKTMARLKQYEQIDDFVRRK</sequence>
<dbReference type="InterPro" id="IPR036922">
    <property type="entry name" value="Rieske_2Fe-2S_sf"/>
</dbReference>
<evidence type="ECO:0000256" key="3">
    <source>
        <dbReference type="ARBA" id="ARBA00023004"/>
    </source>
</evidence>